<accession>A0AAE1CYS7</accession>
<organism evidence="1 2">
    <name type="scientific">Elysia crispata</name>
    <name type="common">lettuce slug</name>
    <dbReference type="NCBI Taxonomy" id="231223"/>
    <lineage>
        <taxon>Eukaryota</taxon>
        <taxon>Metazoa</taxon>
        <taxon>Spiralia</taxon>
        <taxon>Lophotrochozoa</taxon>
        <taxon>Mollusca</taxon>
        <taxon>Gastropoda</taxon>
        <taxon>Heterobranchia</taxon>
        <taxon>Euthyneura</taxon>
        <taxon>Panpulmonata</taxon>
        <taxon>Sacoglossa</taxon>
        <taxon>Placobranchoidea</taxon>
        <taxon>Plakobranchidae</taxon>
        <taxon>Elysia</taxon>
    </lineage>
</organism>
<sequence length="77" mass="8067">MKLKDAVFLLPVTCPNPIKAAVVAHIDGVADIGMKGLQAANEINICTVELAHPGCQAPTIVGLVAQLVVEFCGRSRE</sequence>
<protein>
    <submittedName>
        <fullName evidence="1">Uncharacterized protein</fullName>
    </submittedName>
</protein>
<dbReference type="EMBL" id="JAWDGP010006253">
    <property type="protein sequence ID" value="KAK3744649.1"/>
    <property type="molecule type" value="Genomic_DNA"/>
</dbReference>
<evidence type="ECO:0000313" key="1">
    <source>
        <dbReference type="EMBL" id="KAK3744649.1"/>
    </source>
</evidence>
<dbReference type="AlphaFoldDB" id="A0AAE1CYS7"/>
<name>A0AAE1CYS7_9GAST</name>
<proteinExistence type="predicted"/>
<keyword evidence="2" id="KW-1185">Reference proteome</keyword>
<comment type="caution">
    <text evidence="1">The sequence shown here is derived from an EMBL/GenBank/DDBJ whole genome shotgun (WGS) entry which is preliminary data.</text>
</comment>
<reference evidence="1" key="1">
    <citation type="journal article" date="2023" name="G3 (Bethesda)">
        <title>A reference genome for the long-term kleptoplast-retaining sea slug Elysia crispata morphotype clarki.</title>
        <authorList>
            <person name="Eastman K.E."/>
            <person name="Pendleton A.L."/>
            <person name="Shaikh M.A."/>
            <person name="Suttiyut T."/>
            <person name="Ogas R."/>
            <person name="Tomko P."/>
            <person name="Gavelis G."/>
            <person name="Widhalm J.R."/>
            <person name="Wisecaver J.H."/>
        </authorList>
    </citation>
    <scope>NUCLEOTIDE SEQUENCE</scope>
    <source>
        <strain evidence="1">ECLA1</strain>
    </source>
</reference>
<evidence type="ECO:0000313" key="2">
    <source>
        <dbReference type="Proteomes" id="UP001283361"/>
    </source>
</evidence>
<dbReference type="Proteomes" id="UP001283361">
    <property type="component" value="Unassembled WGS sequence"/>
</dbReference>
<gene>
    <name evidence="1" type="ORF">RRG08_062299</name>
</gene>